<protein>
    <submittedName>
        <fullName evidence="2">Uncharacterized protein</fullName>
    </submittedName>
</protein>
<keyword evidence="3" id="KW-1185">Reference proteome</keyword>
<evidence type="ECO:0000313" key="2">
    <source>
        <dbReference type="EMBL" id="CAL1589345.1"/>
    </source>
</evidence>
<dbReference type="AlphaFoldDB" id="A0AAV2KK67"/>
<accession>A0AAV2KK67</accession>
<feature type="region of interest" description="Disordered" evidence="1">
    <location>
        <begin position="51"/>
        <end position="90"/>
    </location>
</feature>
<gene>
    <name evidence="2" type="ORF">KC01_LOCUS18981</name>
</gene>
<dbReference type="EMBL" id="OZ035840">
    <property type="protein sequence ID" value="CAL1589345.1"/>
    <property type="molecule type" value="Genomic_DNA"/>
</dbReference>
<evidence type="ECO:0000313" key="3">
    <source>
        <dbReference type="Proteomes" id="UP001497482"/>
    </source>
</evidence>
<evidence type="ECO:0000256" key="1">
    <source>
        <dbReference type="SAM" id="MobiDB-lite"/>
    </source>
</evidence>
<proteinExistence type="predicted"/>
<feature type="compositionally biased region" description="Gly residues" evidence="1">
    <location>
        <begin position="53"/>
        <end position="63"/>
    </location>
</feature>
<sequence length="195" mass="20553">MPYPLIPSCYLLITQTVSRAVTNVCLCPYRCRANTFTVLIKERAMNEESIRGPRGGSWGGRGINGQITPRHLRRRRALSPTGPGHSEGAWSLGGGVVTLKGRGHSEGVWGVVTRRGCGHSEGAWSLGGGVVTLKGSGHSEGAWSLGGGVVTLKGCGQSEGMVTQRGRGHSEWAWSLGGGVATWKRCGQSEGAWSV</sequence>
<dbReference type="Proteomes" id="UP001497482">
    <property type="component" value="Chromosome 18"/>
</dbReference>
<organism evidence="2 3">
    <name type="scientific">Knipowitschia caucasica</name>
    <name type="common">Caucasian dwarf goby</name>
    <name type="synonym">Pomatoschistus caucasicus</name>
    <dbReference type="NCBI Taxonomy" id="637954"/>
    <lineage>
        <taxon>Eukaryota</taxon>
        <taxon>Metazoa</taxon>
        <taxon>Chordata</taxon>
        <taxon>Craniata</taxon>
        <taxon>Vertebrata</taxon>
        <taxon>Euteleostomi</taxon>
        <taxon>Actinopterygii</taxon>
        <taxon>Neopterygii</taxon>
        <taxon>Teleostei</taxon>
        <taxon>Neoteleostei</taxon>
        <taxon>Acanthomorphata</taxon>
        <taxon>Gobiaria</taxon>
        <taxon>Gobiiformes</taxon>
        <taxon>Gobioidei</taxon>
        <taxon>Gobiidae</taxon>
        <taxon>Gobiinae</taxon>
        <taxon>Knipowitschia</taxon>
    </lineage>
</organism>
<reference evidence="2 3" key="1">
    <citation type="submission" date="2024-04" db="EMBL/GenBank/DDBJ databases">
        <authorList>
            <person name="Waldvogel A.-M."/>
            <person name="Schoenle A."/>
        </authorList>
    </citation>
    <scope>NUCLEOTIDE SEQUENCE [LARGE SCALE GENOMIC DNA]</scope>
</reference>
<name>A0AAV2KK67_KNICA</name>